<dbReference type="AlphaFoldDB" id="A0A6J4TH44"/>
<protein>
    <submittedName>
        <fullName evidence="1">Uncharacterized protein</fullName>
    </submittedName>
</protein>
<reference evidence="1" key="1">
    <citation type="submission" date="2020-02" db="EMBL/GenBank/DDBJ databases">
        <authorList>
            <person name="Meier V. D."/>
        </authorList>
    </citation>
    <scope>NUCLEOTIDE SEQUENCE</scope>
    <source>
        <strain evidence="1">AVDCRST_MAG85</strain>
    </source>
</reference>
<proteinExistence type="predicted"/>
<evidence type="ECO:0000313" key="1">
    <source>
        <dbReference type="EMBL" id="CAA9523106.1"/>
    </source>
</evidence>
<dbReference type="EMBL" id="CADCVT010000334">
    <property type="protein sequence ID" value="CAA9523106.1"/>
    <property type="molecule type" value="Genomic_DNA"/>
</dbReference>
<name>A0A6J4TH44_9ACTN</name>
<gene>
    <name evidence="1" type="ORF">AVDCRST_MAG85-3015</name>
</gene>
<sequence>MPSGWRSPSITTMSNGTLPNVSALEVLRYLEGLEEERALAELARLGDDPRYTADLEEEITTTTHAYVGVAVTEMATLRGELFGRLEG</sequence>
<organism evidence="1">
    <name type="scientific">uncultured Solirubrobacteraceae bacterium</name>
    <dbReference type="NCBI Taxonomy" id="1162706"/>
    <lineage>
        <taxon>Bacteria</taxon>
        <taxon>Bacillati</taxon>
        <taxon>Actinomycetota</taxon>
        <taxon>Thermoleophilia</taxon>
        <taxon>Solirubrobacterales</taxon>
        <taxon>Solirubrobacteraceae</taxon>
        <taxon>environmental samples</taxon>
    </lineage>
</organism>
<accession>A0A6J4TH44</accession>